<accession>A0A0U1NLA3</accession>
<dbReference type="AlphaFoldDB" id="A0A0U1NLA3"/>
<organism evidence="2 3">
    <name type="scientific">Nereida ignava</name>
    <dbReference type="NCBI Taxonomy" id="282199"/>
    <lineage>
        <taxon>Bacteria</taxon>
        <taxon>Pseudomonadati</taxon>
        <taxon>Pseudomonadota</taxon>
        <taxon>Alphaproteobacteria</taxon>
        <taxon>Rhodobacterales</taxon>
        <taxon>Roseobacteraceae</taxon>
        <taxon>Nereida</taxon>
    </lineage>
</organism>
<keyword evidence="1" id="KW-1133">Transmembrane helix</keyword>
<dbReference type="STRING" id="282199.GCA_001049735_01567"/>
<dbReference type="EMBL" id="CVQV01000006">
    <property type="protein sequence ID" value="CRK75520.1"/>
    <property type="molecule type" value="Genomic_DNA"/>
</dbReference>
<keyword evidence="1" id="KW-0472">Membrane</keyword>
<name>A0A0U1NLA3_9RHOB</name>
<proteinExistence type="predicted"/>
<evidence type="ECO:0000313" key="2">
    <source>
        <dbReference type="EMBL" id="CRK75520.1"/>
    </source>
</evidence>
<evidence type="ECO:0000313" key="3">
    <source>
        <dbReference type="Proteomes" id="UP000048949"/>
    </source>
</evidence>
<sequence length="94" mass="9733">MTISAWIGCFLGAMISVVLLQMGVMLFSNTAPSAMVLLPDAGFISRLPSDVAVLGIGQNWVTVASSESGLAKTLYGVGALVVLPAGLPRCVPRR</sequence>
<keyword evidence="3" id="KW-1185">Reference proteome</keyword>
<gene>
    <name evidence="2" type="ORF">NIG5292_01568</name>
</gene>
<keyword evidence="1" id="KW-0812">Transmembrane</keyword>
<protein>
    <submittedName>
        <fullName evidence="2">Uncharacterized protein</fullName>
    </submittedName>
</protein>
<dbReference type="RefSeq" id="WP_048598932.1">
    <property type="nucleotide sequence ID" value="NZ_CVPC01000006.1"/>
</dbReference>
<dbReference type="Proteomes" id="UP000048949">
    <property type="component" value="Unassembled WGS sequence"/>
</dbReference>
<dbReference type="OrthoDB" id="7873726at2"/>
<feature type="transmembrane region" description="Helical" evidence="1">
    <location>
        <begin position="7"/>
        <end position="28"/>
    </location>
</feature>
<evidence type="ECO:0000256" key="1">
    <source>
        <dbReference type="SAM" id="Phobius"/>
    </source>
</evidence>
<reference evidence="2 3" key="1">
    <citation type="submission" date="2015-04" db="EMBL/GenBank/DDBJ databases">
        <authorList>
            <person name="Syromyatnikov M.Y."/>
            <person name="Popov V.N."/>
        </authorList>
    </citation>
    <scope>NUCLEOTIDE SEQUENCE [LARGE SCALE GENOMIC DNA]</scope>
    <source>
        <strain evidence="2 3">CECT 5292</strain>
    </source>
</reference>